<dbReference type="RefSeq" id="WP_259543955.1">
    <property type="nucleotide sequence ID" value="NZ_JANLCJ010000793.1"/>
</dbReference>
<accession>A0ABT2HC42</accession>
<feature type="non-terminal residue" evidence="1">
    <location>
        <position position="1"/>
    </location>
</feature>
<reference evidence="1" key="1">
    <citation type="submission" date="2022-08" db="EMBL/GenBank/DDBJ databases">
        <authorList>
            <person name="Deng Y."/>
            <person name="Han X.-F."/>
            <person name="Zhang Y.-Q."/>
        </authorList>
    </citation>
    <scope>NUCLEOTIDE SEQUENCE</scope>
    <source>
        <strain evidence="1">CPCC 203386</strain>
    </source>
</reference>
<name>A0ABT2HC42_9MICO</name>
<evidence type="ECO:0000313" key="1">
    <source>
        <dbReference type="EMBL" id="MCS5737530.1"/>
    </source>
</evidence>
<proteinExistence type="predicted"/>
<evidence type="ECO:0000313" key="2">
    <source>
        <dbReference type="Proteomes" id="UP001165586"/>
    </source>
</evidence>
<keyword evidence="2" id="KW-1185">Reference proteome</keyword>
<organism evidence="1 2">
    <name type="scientific">Herbiconiux daphne</name>
    <dbReference type="NCBI Taxonomy" id="2970914"/>
    <lineage>
        <taxon>Bacteria</taxon>
        <taxon>Bacillati</taxon>
        <taxon>Actinomycetota</taxon>
        <taxon>Actinomycetes</taxon>
        <taxon>Micrococcales</taxon>
        <taxon>Microbacteriaceae</taxon>
        <taxon>Herbiconiux</taxon>
    </lineage>
</organism>
<sequence>SQLPPNNKVSEKGHPEIYCAPLKAVIEEVERVGVENYYKQLAEAIAEAAEKETTIADFKFRYNE</sequence>
<protein>
    <submittedName>
        <fullName evidence="1">Uncharacterized protein</fullName>
    </submittedName>
</protein>
<gene>
    <name evidence="1" type="ORF">N1032_27745</name>
</gene>
<dbReference type="Proteomes" id="UP001165586">
    <property type="component" value="Unassembled WGS sequence"/>
</dbReference>
<dbReference type="EMBL" id="JANLCJ010000793">
    <property type="protein sequence ID" value="MCS5737530.1"/>
    <property type="molecule type" value="Genomic_DNA"/>
</dbReference>
<comment type="caution">
    <text evidence="1">The sequence shown here is derived from an EMBL/GenBank/DDBJ whole genome shotgun (WGS) entry which is preliminary data.</text>
</comment>